<organism evidence="1 2">
    <name type="scientific">Glycine soja</name>
    <name type="common">Wild soybean</name>
    <dbReference type="NCBI Taxonomy" id="3848"/>
    <lineage>
        <taxon>Eukaryota</taxon>
        <taxon>Viridiplantae</taxon>
        <taxon>Streptophyta</taxon>
        <taxon>Embryophyta</taxon>
        <taxon>Tracheophyta</taxon>
        <taxon>Spermatophyta</taxon>
        <taxon>Magnoliopsida</taxon>
        <taxon>eudicotyledons</taxon>
        <taxon>Gunneridae</taxon>
        <taxon>Pentapetalae</taxon>
        <taxon>rosids</taxon>
        <taxon>fabids</taxon>
        <taxon>Fabales</taxon>
        <taxon>Fabaceae</taxon>
        <taxon>Papilionoideae</taxon>
        <taxon>50 kb inversion clade</taxon>
        <taxon>NPAAA clade</taxon>
        <taxon>indigoferoid/millettioid clade</taxon>
        <taxon>Phaseoleae</taxon>
        <taxon>Glycine</taxon>
        <taxon>Glycine subgen. Soja</taxon>
    </lineage>
</organism>
<comment type="caution">
    <text evidence="1">The sequence shown here is derived from an EMBL/GenBank/DDBJ whole genome shotgun (WGS) entry which is preliminary data.</text>
</comment>
<proteinExistence type="predicted"/>
<dbReference type="AlphaFoldDB" id="A0A445HRR5"/>
<keyword evidence="2" id="KW-1185">Reference proteome</keyword>
<gene>
    <name evidence="1" type="ORF">D0Y65_034713</name>
</gene>
<evidence type="ECO:0000313" key="2">
    <source>
        <dbReference type="Proteomes" id="UP000289340"/>
    </source>
</evidence>
<dbReference type="Proteomes" id="UP000289340">
    <property type="component" value="Chromosome 12"/>
</dbReference>
<dbReference type="EMBL" id="QZWG01000012">
    <property type="protein sequence ID" value="RZB76350.1"/>
    <property type="molecule type" value="Genomic_DNA"/>
</dbReference>
<evidence type="ECO:0000313" key="1">
    <source>
        <dbReference type="EMBL" id="RZB76350.1"/>
    </source>
</evidence>
<accession>A0A445HRR5</accession>
<evidence type="ECO:0008006" key="3">
    <source>
        <dbReference type="Google" id="ProtNLM"/>
    </source>
</evidence>
<name>A0A445HRR5_GLYSO</name>
<sequence>MDPPSPPSTPLLSPAPPSPRGGFMDTCLWFVCCCGLFSCCSPPLFESGPPPL</sequence>
<reference evidence="1 2" key="1">
    <citation type="submission" date="2018-09" db="EMBL/GenBank/DDBJ databases">
        <title>A high-quality reference genome of wild soybean provides a powerful tool to mine soybean genomes.</title>
        <authorList>
            <person name="Xie M."/>
            <person name="Chung C.Y.L."/>
            <person name="Li M.-W."/>
            <person name="Wong F.-L."/>
            <person name="Chan T.-F."/>
            <person name="Lam H.-M."/>
        </authorList>
    </citation>
    <scope>NUCLEOTIDE SEQUENCE [LARGE SCALE GENOMIC DNA]</scope>
    <source>
        <strain evidence="2">cv. W05</strain>
        <tissue evidence="1">Hypocotyl of etiolated seedlings</tissue>
    </source>
</reference>
<protein>
    <recommendedName>
        <fullName evidence="3">Cysteine-rich transmembrane CYSTM domain-containing protein</fullName>
    </recommendedName>
</protein>